<sequence length="535" mass="61700">MEQDKTALAVIRDPKINVPRSVFKAPAITQPTAWRAMSRMERRARYSEDEPTTQPTSWIREDQLKAPWWELHPEWKPSAPIDRPPLPADAGHPVKLTKVSTLDKSKDSEKESLPPGKPEVQEKRLRSGEEKKDDKDDKQPAKKQKLDEGKRKEVPEPLKQTHGPPKRPPGILPLSPQEARTPRPKNPYTDDIRAKFPGPGNFEHRWRNNPDANINKEVLNSVAAFNELPEVRQIPQRMTKGQKVMGDFKYMGDQKFYSMWVPDDGNCFFGAVSVALYGTSKFWHLVKYEHLYFVRYVLTHPAHPRYDFYWSLNDKLSPRTHYNMWQTLNVPHAWQFSELFNVTADIYNLFIILYEQLPRLADESKSQKKQDNQTIGLFGQYNATHVFFHLLERNHYKTLQPRKNPEVQFPFPDGTTIVPGPGRAKQRPFGGTGRPILPPPIAQPIIPPPRPLDMARVLGYNTVRGTMNLDFMNRWIRIERREAEDKNDPTSLKWWLEEPFSGYEKPPSSVGPSKAPAKDAATGVIDLISSDEEKR</sequence>
<evidence type="ECO:0000259" key="2">
    <source>
        <dbReference type="PROSITE" id="PS50802"/>
    </source>
</evidence>
<dbReference type="AlphaFoldDB" id="A0A5N6KH01"/>
<dbReference type="InterPro" id="IPR003323">
    <property type="entry name" value="OTU_dom"/>
</dbReference>
<name>A0A5N6KH01_MONLA</name>
<feature type="region of interest" description="Disordered" evidence="1">
    <location>
        <begin position="502"/>
        <end position="535"/>
    </location>
</feature>
<feature type="region of interest" description="Disordered" evidence="1">
    <location>
        <begin position="74"/>
        <end position="204"/>
    </location>
</feature>
<feature type="compositionally biased region" description="Basic and acidic residues" evidence="1">
    <location>
        <begin position="119"/>
        <end position="156"/>
    </location>
</feature>
<dbReference type="CDD" id="cd22744">
    <property type="entry name" value="OTU"/>
    <property type="match status" value="1"/>
</dbReference>
<dbReference type="PROSITE" id="PS50802">
    <property type="entry name" value="OTU"/>
    <property type="match status" value="1"/>
</dbReference>
<feature type="compositionally biased region" description="Basic and acidic residues" evidence="1">
    <location>
        <begin position="101"/>
        <end position="112"/>
    </location>
</feature>
<dbReference type="EMBL" id="VIGI01000003">
    <property type="protein sequence ID" value="KAB8302955.1"/>
    <property type="molecule type" value="Genomic_DNA"/>
</dbReference>
<comment type="caution">
    <text evidence="3">The sequence shown here is derived from an EMBL/GenBank/DDBJ whole genome shotgun (WGS) entry which is preliminary data.</text>
</comment>
<feature type="domain" description="OTU" evidence="2">
    <location>
        <begin position="256"/>
        <end position="402"/>
    </location>
</feature>
<evidence type="ECO:0000256" key="1">
    <source>
        <dbReference type="SAM" id="MobiDB-lite"/>
    </source>
</evidence>
<organism evidence="3 4">
    <name type="scientific">Monilinia laxa</name>
    <name type="common">Brown rot fungus</name>
    <name type="synonym">Sclerotinia laxa</name>
    <dbReference type="NCBI Taxonomy" id="61186"/>
    <lineage>
        <taxon>Eukaryota</taxon>
        <taxon>Fungi</taxon>
        <taxon>Dikarya</taxon>
        <taxon>Ascomycota</taxon>
        <taxon>Pezizomycotina</taxon>
        <taxon>Leotiomycetes</taxon>
        <taxon>Helotiales</taxon>
        <taxon>Sclerotiniaceae</taxon>
        <taxon>Monilinia</taxon>
    </lineage>
</organism>
<evidence type="ECO:0000313" key="4">
    <source>
        <dbReference type="Proteomes" id="UP000326757"/>
    </source>
</evidence>
<reference evidence="3 4" key="1">
    <citation type="submission" date="2019-06" db="EMBL/GenBank/DDBJ databases">
        <title>Genome Sequence of the Brown Rot Fungal Pathogen Monilinia laxa.</title>
        <authorList>
            <person name="De Miccolis Angelini R.M."/>
            <person name="Landi L."/>
            <person name="Abate D."/>
            <person name="Pollastro S."/>
            <person name="Romanazzi G."/>
            <person name="Faretra F."/>
        </authorList>
    </citation>
    <scope>NUCLEOTIDE SEQUENCE [LARGE SCALE GENOMIC DNA]</scope>
    <source>
        <strain evidence="3 4">Mlax316</strain>
    </source>
</reference>
<proteinExistence type="predicted"/>
<protein>
    <recommendedName>
        <fullName evidence="2">OTU domain-containing protein</fullName>
    </recommendedName>
</protein>
<dbReference type="Gene3D" id="3.90.70.80">
    <property type="match status" value="1"/>
</dbReference>
<evidence type="ECO:0000313" key="3">
    <source>
        <dbReference type="EMBL" id="KAB8302955.1"/>
    </source>
</evidence>
<feature type="region of interest" description="Disordered" evidence="1">
    <location>
        <begin position="41"/>
        <end position="61"/>
    </location>
</feature>
<keyword evidence="4" id="KW-1185">Reference proteome</keyword>
<accession>A0A5N6KH01</accession>
<dbReference type="Proteomes" id="UP000326757">
    <property type="component" value="Unassembled WGS sequence"/>
</dbReference>
<dbReference type="OrthoDB" id="3540583at2759"/>
<gene>
    <name evidence="3" type="ORF">EYC80_006270</name>
</gene>